<dbReference type="EMBL" id="JBHVZQ010000037">
    <property type="protein sequence ID" value="MFF1277515.1"/>
    <property type="molecule type" value="Genomic_DNA"/>
</dbReference>
<sequence length="175" mass="18940">MLVRVVRGTAIVVTGLMAGAFCYGAINLAPTFWEVPLQMRLTFHAELMKMNSPVMQTAMLLSAVSSLALAFLSRGRRRLLAACAGALAVATFLITRFGNVPINGRIKEWAVTSPPADVVDQLQRWDFFNRMRTTTAVVALILLVITALMASREGDDPAEESGAAADGEREESAVR</sequence>
<evidence type="ECO:0000256" key="1">
    <source>
        <dbReference type="SAM" id="MobiDB-lite"/>
    </source>
</evidence>
<evidence type="ECO:0000313" key="4">
    <source>
        <dbReference type="Proteomes" id="UP001601627"/>
    </source>
</evidence>
<keyword evidence="2" id="KW-1133">Transmembrane helix</keyword>
<dbReference type="RefSeq" id="WP_388239381.1">
    <property type="nucleotide sequence ID" value="NZ_JBHVZQ010000037.1"/>
</dbReference>
<feature type="region of interest" description="Disordered" evidence="1">
    <location>
        <begin position="153"/>
        <end position="175"/>
    </location>
</feature>
<evidence type="ECO:0000256" key="2">
    <source>
        <dbReference type="SAM" id="Phobius"/>
    </source>
</evidence>
<feature type="compositionally biased region" description="Basic and acidic residues" evidence="1">
    <location>
        <begin position="166"/>
        <end position="175"/>
    </location>
</feature>
<protein>
    <submittedName>
        <fullName evidence="3">Anthrone oxygenase family protein</fullName>
    </submittedName>
</protein>
<gene>
    <name evidence="3" type="ORF">ACFVZC_29580</name>
</gene>
<proteinExistence type="predicted"/>
<reference evidence="3 4" key="1">
    <citation type="submission" date="2024-09" db="EMBL/GenBank/DDBJ databases">
        <title>The Natural Products Discovery Center: Release of the First 8490 Sequenced Strains for Exploring Actinobacteria Biosynthetic Diversity.</title>
        <authorList>
            <person name="Kalkreuter E."/>
            <person name="Kautsar S.A."/>
            <person name="Yang D."/>
            <person name="Bader C.D."/>
            <person name="Teijaro C.N."/>
            <person name="Fluegel L."/>
            <person name="Davis C.M."/>
            <person name="Simpson J.R."/>
            <person name="Lauterbach L."/>
            <person name="Steele A.D."/>
            <person name="Gui C."/>
            <person name="Meng S."/>
            <person name="Li G."/>
            <person name="Viehrig K."/>
            <person name="Ye F."/>
            <person name="Su P."/>
            <person name="Kiefer A.F."/>
            <person name="Nichols A."/>
            <person name="Cepeda A.J."/>
            <person name="Yan W."/>
            <person name="Fan B."/>
            <person name="Jiang Y."/>
            <person name="Adhikari A."/>
            <person name="Zheng C.-J."/>
            <person name="Schuster L."/>
            <person name="Cowan T.M."/>
            <person name="Smanski M.J."/>
            <person name="Chevrette M.G."/>
            <person name="De Carvalho L.P.S."/>
            <person name="Shen B."/>
        </authorList>
    </citation>
    <scope>NUCLEOTIDE SEQUENCE [LARGE SCALE GENOMIC DNA]</scope>
    <source>
        <strain evidence="3 4">NPDC058328</strain>
    </source>
</reference>
<feature type="transmembrane region" description="Helical" evidence="2">
    <location>
        <begin position="12"/>
        <end position="33"/>
    </location>
</feature>
<feature type="transmembrane region" description="Helical" evidence="2">
    <location>
        <begin position="79"/>
        <end position="98"/>
    </location>
</feature>
<accession>A0ABW6QEP1</accession>
<name>A0ABW6QEP1_9ACTN</name>
<evidence type="ECO:0000313" key="3">
    <source>
        <dbReference type="EMBL" id="MFF1277515.1"/>
    </source>
</evidence>
<feature type="transmembrane region" description="Helical" evidence="2">
    <location>
        <begin position="131"/>
        <end position="150"/>
    </location>
</feature>
<feature type="transmembrane region" description="Helical" evidence="2">
    <location>
        <begin position="53"/>
        <end position="72"/>
    </location>
</feature>
<keyword evidence="4" id="KW-1185">Reference proteome</keyword>
<dbReference type="Pfam" id="PF08592">
    <property type="entry name" value="Anthrone_oxy"/>
    <property type="match status" value="1"/>
</dbReference>
<comment type="caution">
    <text evidence="3">The sequence shown here is derived from an EMBL/GenBank/DDBJ whole genome shotgun (WGS) entry which is preliminary data.</text>
</comment>
<organism evidence="3 4">
    <name type="scientific">Streptomyces marokkonensis</name>
    <dbReference type="NCBI Taxonomy" id="324855"/>
    <lineage>
        <taxon>Bacteria</taxon>
        <taxon>Bacillati</taxon>
        <taxon>Actinomycetota</taxon>
        <taxon>Actinomycetes</taxon>
        <taxon>Kitasatosporales</taxon>
        <taxon>Streptomycetaceae</taxon>
        <taxon>Streptomyces</taxon>
    </lineage>
</organism>
<keyword evidence="2" id="KW-0812">Transmembrane</keyword>
<keyword evidence="2" id="KW-0472">Membrane</keyword>
<dbReference type="Proteomes" id="UP001601627">
    <property type="component" value="Unassembled WGS sequence"/>
</dbReference>
<dbReference type="InterPro" id="IPR013901">
    <property type="entry name" value="Anthrone_oxy"/>
</dbReference>